<keyword evidence="2" id="KW-1185">Reference proteome</keyword>
<dbReference type="Proteomes" id="UP001162483">
    <property type="component" value="Unassembled WGS sequence"/>
</dbReference>
<gene>
    <name evidence="1" type="ORF">SPARVUS_LOCUS2388710</name>
</gene>
<evidence type="ECO:0000313" key="2">
    <source>
        <dbReference type="Proteomes" id="UP001162483"/>
    </source>
</evidence>
<comment type="caution">
    <text evidence="1">The sequence shown here is derived from an EMBL/GenBank/DDBJ whole genome shotgun (WGS) entry which is preliminary data.</text>
</comment>
<reference evidence="1" key="1">
    <citation type="submission" date="2023-05" db="EMBL/GenBank/DDBJ databases">
        <authorList>
            <person name="Stuckert A."/>
        </authorList>
    </citation>
    <scope>NUCLEOTIDE SEQUENCE</scope>
</reference>
<dbReference type="EMBL" id="CATNWA010002861">
    <property type="protein sequence ID" value="CAI9543918.1"/>
    <property type="molecule type" value="Genomic_DNA"/>
</dbReference>
<evidence type="ECO:0000313" key="1">
    <source>
        <dbReference type="EMBL" id="CAI9543918.1"/>
    </source>
</evidence>
<protein>
    <submittedName>
        <fullName evidence="1">Uncharacterized protein</fullName>
    </submittedName>
</protein>
<organism evidence="1 2">
    <name type="scientific">Staurois parvus</name>
    <dbReference type="NCBI Taxonomy" id="386267"/>
    <lineage>
        <taxon>Eukaryota</taxon>
        <taxon>Metazoa</taxon>
        <taxon>Chordata</taxon>
        <taxon>Craniata</taxon>
        <taxon>Vertebrata</taxon>
        <taxon>Euteleostomi</taxon>
        <taxon>Amphibia</taxon>
        <taxon>Batrachia</taxon>
        <taxon>Anura</taxon>
        <taxon>Neobatrachia</taxon>
        <taxon>Ranoidea</taxon>
        <taxon>Ranidae</taxon>
        <taxon>Staurois</taxon>
    </lineage>
</organism>
<proteinExistence type="predicted"/>
<accession>A0ABN9B8Q6</accession>
<name>A0ABN9B8Q6_9NEOB</name>
<sequence>MGWTLTGHCSYSSSLVRDWALLSGWNGSTDYPNASANLPWKILYFIKGQDSSLHRHQNPNHE</sequence>